<sequence length="103" mass="11191">MRFWLLCMLMVPGAAQAISPEWTAEKCVRFERAWDMATDGETIDGLTPEFIAANRVFLEAGCAISGAVCPRTAEERELADVLSLMAVAEGATGSFLPFRCADD</sequence>
<feature type="signal peptide" evidence="1">
    <location>
        <begin position="1"/>
        <end position="17"/>
    </location>
</feature>
<organism evidence="2 3">
    <name type="scientific">Celeribacter baekdonensis</name>
    <dbReference type="NCBI Taxonomy" id="875171"/>
    <lineage>
        <taxon>Bacteria</taxon>
        <taxon>Pseudomonadati</taxon>
        <taxon>Pseudomonadota</taxon>
        <taxon>Alphaproteobacteria</taxon>
        <taxon>Rhodobacterales</taxon>
        <taxon>Roseobacteraceae</taxon>
        <taxon>Celeribacter</taxon>
    </lineage>
</organism>
<feature type="chain" id="PRO_5010325018" evidence="1">
    <location>
        <begin position="18"/>
        <end position="103"/>
    </location>
</feature>
<evidence type="ECO:0000313" key="3">
    <source>
        <dbReference type="Proteomes" id="UP000182284"/>
    </source>
</evidence>
<dbReference type="OrthoDB" id="7726273at2"/>
<keyword evidence="1" id="KW-0732">Signal</keyword>
<dbReference type="EMBL" id="FNBL01000001">
    <property type="protein sequence ID" value="SDE83614.1"/>
    <property type="molecule type" value="Genomic_DNA"/>
</dbReference>
<reference evidence="2 3" key="1">
    <citation type="submission" date="2016-10" db="EMBL/GenBank/DDBJ databases">
        <authorList>
            <person name="de Groot N.N."/>
        </authorList>
    </citation>
    <scope>NUCLEOTIDE SEQUENCE [LARGE SCALE GENOMIC DNA]</scope>
    <source>
        <strain evidence="2 3">DSM 27375</strain>
    </source>
</reference>
<dbReference type="AlphaFoldDB" id="A0A1G7G643"/>
<evidence type="ECO:0000256" key="1">
    <source>
        <dbReference type="SAM" id="SignalP"/>
    </source>
</evidence>
<accession>A0A1G7G643</accession>
<name>A0A1G7G643_9RHOB</name>
<gene>
    <name evidence="2" type="ORF">SAMN04488117_101409</name>
</gene>
<protein>
    <submittedName>
        <fullName evidence="2">Uncharacterized protein</fullName>
    </submittedName>
</protein>
<proteinExistence type="predicted"/>
<evidence type="ECO:0000313" key="2">
    <source>
        <dbReference type="EMBL" id="SDE83614.1"/>
    </source>
</evidence>
<dbReference type="Proteomes" id="UP000182284">
    <property type="component" value="Unassembled WGS sequence"/>
</dbReference>
<dbReference type="RefSeq" id="WP_074640529.1">
    <property type="nucleotide sequence ID" value="NZ_FNBL01000001.1"/>
</dbReference>